<dbReference type="GO" id="GO:0043546">
    <property type="term" value="F:molybdopterin cofactor binding"/>
    <property type="evidence" value="ECO:0007669"/>
    <property type="project" value="InterPro"/>
</dbReference>
<proteinExistence type="inferred from homology"/>
<dbReference type="CDD" id="cd02786">
    <property type="entry name" value="MopB_CT_3"/>
    <property type="match status" value="1"/>
</dbReference>
<protein>
    <submittedName>
        <fullName evidence="10">Molybdopterin oxidoreductase</fullName>
    </submittedName>
</protein>
<dbReference type="SMART" id="SM00926">
    <property type="entry name" value="Molybdop_Fe4S4"/>
    <property type="match status" value="1"/>
</dbReference>
<evidence type="ECO:0000256" key="6">
    <source>
        <dbReference type="ARBA" id="ARBA00023004"/>
    </source>
</evidence>
<dbReference type="InterPro" id="IPR050612">
    <property type="entry name" value="Prok_Mopterin_Oxidored"/>
</dbReference>
<dbReference type="InterPro" id="IPR006655">
    <property type="entry name" value="Mopterin_OxRdtase_prok_CS"/>
</dbReference>
<evidence type="ECO:0000256" key="8">
    <source>
        <dbReference type="SAM" id="MobiDB-lite"/>
    </source>
</evidence>
<evidence type="ECO:0000259" key="9">
    <source>
        <dbReference type="PROSITE" id="PS51669"/>
    </source>
</evidence>
<evidence type="ECO:0000256" key="4">
    <source>
        <dbReference type="ARBA" id="ARBA00022723"/>
    </source>
</evidence>
<dbReference type="InterPro" id="IPR009010">
    <property type="entry name" value="Asp_de-COase-like_dom_sf"/>
</dbReference>
<evidence type="ECO:0000256" key="2">
    <source>
        <dbReference type="ARBA" id="ARBA00010312"/>
    </source>
</evidence>
<comment type="similarity">
    <text evidence="2">Belongs to the prokaryotic molybdopterin-containing oxidoreductase family.</text>
</comment>
<keyword evidence="3" id="KW-0500">Molybdenum</keyword>
<dbReference type="Gene3D" id="2.40.40.20">
    <property type="match status" value="1"/>
</dbReference>
<gene>
    <name evidence="10" type="ORF">CFX0092_A1806</name>
</gene>
<feature type="compositionally biased region" description="Basic and acidic residues" evidence="8">
    <location>
        <begin position="604"/>
        <end position="618"/>
    </location>
</feature>
<dbReference type="PANTHER" id="PTHR43742:SF6">
    <property type="entry name" value="OXIDOREDUCTASE YYAE-RELATED"/>
    <property type="match status" value="1"/>
</dbReference>
<dbReference type="Pfam" id="PF01568">
    <property type="entry name" value="Molydop_binding"/>
    <property type="match status" value="1"/>
</dbReference>
<dbReference type="EMBL" id="LN890655">
    <property type="protein sequence ID" value="CUS03684.2"/>
    <property type="molecule type" value="Genomic_DNA"/>
</dbReference>
<dbReference type="Proteomes" id="UP000215027">
    <property type="component" value="Chromosome I"/>
</dbReference>
<dbReference type="AlphaFoldDB" id="A0A160T226"/>
<dbReference type="InterPro" id="IPR006657">
    <property type="entry name" value="MoPterin_dinucl-bd_dom"/>
</dbReference>
<dbReference type="GO" id="GO:0016491">
    <property type="term" value="F:oxidoreductase activity"/>
    <property type="evidence" value="ECO:0007669"/>
    <property type="project" value="UniProtKB-KW"/>
</dbReference>
<dbReference type="InterPro" id="IPR037920">
    <property type="entry name" value="YoaE_C"/>
</dbReference>
<dbReference type="RefSeq" id="WP_197699724.1">
    <property type="nucleotide sequence ID" value="NZ_LN890655.1"/>
</dbReference>
<dbReference type="PROSITE" id="PS00490">
    <property type="entry name" value="MOLYBDOPTERIN_PROK_2"/>
    <property type="match status" value="1"/>
</dbReference>
<dbReference type="GO" id="GO:0051536">
    <property type="term" value="F:iron-sulfur cluster binding"/>
    <property type="evidence" value="ECO:0007669"/>
    <property type="project" value="UniProtKB-KW"/>
</dbReference>
<dbReference type="KEGG" id="pbf:CFX0092_A1806"/>
<dbReference type="Gene3D" id="2.20.25.90">
    <property type="entry name" value="ADC-like domains"/>
    <property type="match status" value="1"/>
</dbReference>
<keyword evidence="7" id="KW-0411">Iron-sulfur</keyword>
<dbReference type="Pfam" id="PF04879">
    <property type="entry name" value="Molybdop_Fe4S4"/>
    <property type="match status" value="1"/>
</dbReference>
<evidence type="ECO:0000256" key="5">
    <source>
        <dbReference type="ARBA" id="ARBA00023002"/>
    </source>
</evidence>
<dbReference type="CDD" id="cd02766">
    <property type="entry name" value="MopB_3"/>
    <property type="match status" value="1"/>
</dbReference>
<dbReference type="PANTHER" id="PTHR43742">
    <property type="entry name" value="TRIMETHYLAMINE-N-OXIDE REDUCTASE"/>
    <property type="match status" value="1"/>
</dbReference>
<dbReference type="SUPFAM" id="SSF50692">
    <property type="entry name" value="ADC-like"/>
    <property type="match status" value="1"/>
</dbReference>
<keyword evidence="4" id="KW-0479">Metal-binding</keyword>
<feature type="region of interest" description="Disordered" evidence="8">
    <location>
        <begin position="593"/>
        <end position="621"/>
    </location>
</feature>
<dbReference type="Gene3D" id="3.40.228.10">
    <property type="entry name" value="Dimethylsulfoxide Reductase, domain 2"/>
    <property type="match status" value="1"/>
</dbReference>
<dbReference type="Gene3D" id="3.30.2070.10">
    <property type="entry name" value="Formate dehydrogenase/DMSO reductase"/>
    <property type="match status" value="1"/>
</dbReference>
<evidence type="ECO:0000256" key="7">
    <source>
        <dbReference type="ARBA" id="ARBA00023014"/>
    </source>
</evidence>
<dbReference type="PROSITE" id="PS51669">
    <property type="entry name" value="4FE4S_MOW_BIS_MGD"/>
    <property type="match status" value="1"/>
</dbReference>
<reference evidence="10" key="1">
    <citation type="submission" date="2016-01" db="EMBL/GenBank/DDBJ databases">
        <authorList>
            <person name="Mcilroy J.S."/>
            <person name="Karst M S."/>
            <person name="Albertsen M."/>
        </authorList>
    </citation>
    <scope>NUCLEOTIDE SEQUENCE</scope>
    <source>
        <strain evidence="10">Cfx-K</strain>
    </source>
</reference>
<dbReference type="InterPro" id="IPR006963">
    <property type="entry name" value="Mopterin_OxRdtase_4Fe-4S_dom"/>
</dbReference>
<keyword evidence="6" id="KW-0408">Iron</keyword>
<evidence type="ECO:0000313" key="11">
    <source>
        <dbReference type="Proteomes" id="UP000215027"/>
    </source>
</evidence>
<dbReference type="GO" id="GO:0046872">
    <property type="term" value="F:metal ion binding"/>
    <property type="evidence" value="ECO:0007669"/>
    <property type="project" value="UniProtKB-KW"/>
</dbReference>
<evidence type="ECO:0000256" key="1">
    <source>
        <dbReference type="ARBA" id="ARBA00001942"/>
    </source>
</evidence>
<name>A0A160T226_9CHLR</name>
<dbReference type="SUPFAM" id="SSF53706">
    <property type="entry name" value="Formate dehydrogenase/DMSO reductase, domains 1-3"/>
    <property type="match status" value="1"/>
</dbReference>
<evidence type="ECO:0000313" key="10">
    <source>
        <dbReference type="EMBL" id="CUS03684.2"/>
    </source>
</evidence>
<dbReference type="Gene3D" id="3.40.50.740">
    <property type="match status" value="1"/>
</dbReference>
<keyword evidence="11" id="KW-1185">Reference proteome</keyword>
<dbReference type="Pfam" id="PF00384">
    <property type="entry name" value="Molybdopterin"/>
    <property type="match status" value="1"/>
</dbReference>
<comment type="cofactor">
    <cofactor evidence="1">
        <name>Mo-bis(molybdopterin guanine dinucleotide)</name>
        <dbReference type="ChEBI" id="CHEBI:60539"/>
    </cofactor>
</comment>
<feature type="domain" description="4Fe-4S Mo/W bis-MGD-type" evidence="9">
    <location>
        <begin position="21"/>
        <end position="83"/>
    </location>
</feature>
<sequence length="739" mass="79684">MIAPTPATDSPRDSYRATADTTLIRGACPHDCPDTCGTIVEVEVSEDGQRRAVAFYGDPNHPITNGWLCGKVRPYLDHVYHPDRLIHPLRRMGPKGSGEWARISWDEAIGEIGDRWRGIIAEHGAAAILPYSYSGTLGLVNMGVSSGRFWNRLGASQLDRAICGAAAEYAVEATLGARWAVPYADTAHAKVILIWGHNPASTAPHFMPFLKAAQRNGCTVVVIDPKRTRTARTADWHVAPRPGTDGALALGMAHVIISEGLHDEAYLAAHTVGWPELRARIMEFPPARAAEIAELPVEDVIRLARLYATSQPGLIKIADGLQRNHMGGQTVRAILALPALTGQYGVRGGGLAYSTSGYLKWDGEAVNKWHDCPPPARAVNMNRLGAALTGEAADPPIQSLFVFGSNPAAIAPNAALVHEGLRREDLFTVVHELFMTDTAEMADIVLPATSNLEAPDLHKGYGHTLLRYNHPAIAPLGESKSNWDVMRLLAAEMGFAEPWLHQDADAVIAEVLAATAARNPRLAGITLERLKREGQIALELDDGAPFADGRFPTPSGKIELYSQRLASDGHDPLPGYSGKFDDGRMDRRMDRRRLAGSSDISSGSRRDDGDPNDSRFDPGDALSLITPAAHHFVTSSLANGPSQLRGEGAPFVEIHPADAAARGIDHGMMVCVENGRGGVMLRAVVTDGVRPGVVASPKGRWSKLFGGRNVNWTTSDALGDFAGQSTFHSNRVWLRPVEE</sequence>
<dbReference type="InterPro" id="IPR006656">
    <property type="entry name" value="Mopterin_OxRdtase"/>
</dbReference>
<evidence type="ECO:0000256" key="3">
    <source>
        <dbReference type="ARBA" id="ARBA00022505"/>
    </source>
</evidence>
<accession>A0A160T226</accession>
<organism evidence="10 11">
    <name type="scientific">Candidatus Promineifilum breve</name>
    <dbReference type="NCBI Taxonomy" id="1806508"/>
    <lineage>
        <taxon>Bacteria</taxon>
        <taxon>Bacillati</taxon>
        <taxon>Chloroflexota</taxon>
        <taxon>Ardenticatenia</taxon>
        <taxon>Candidatus Promineifilales</taxon>
        <taxon>Candidatus Promineifilaceae</taxon>
        <taxon>Candidatus Promineifilum</taxon>
    </lineage>
</organism>
<keyword evidence="5" id="KW-0560">Oxidoreductase</keyword>